<keyword evidence="2" id="KW-0472">Membrane</keyword>
<dbReference type="EMBL" id="HG992986">
    <property type="protein sequence ID" value="CAE7211022.1"/>
    <property type="molecule type" value="Genomic_DNA"/>
</dbReference>
<accession>A0A6S6WEH2</accession>
<feature type="transmembrane region" description="Helical" evidence="2">
    <location>
        <begin position="350"/>
        <end position="373"/>
    </location>
</feature>
<proteinExistence type="predicted"/>
<evidence type="ECO:0000256" key="1">
    <source>
        <dbReference type="SAM" id="MobiDB-lite"/>
    </source>
</evidence>
<evidence type="ECO:0000256" key="2">
    <source>
        <dbReference type="SAM" id="Phobius"/>
    </source>
</evidence>
<feature type="compositionally biased region" description="Polar residues" evidence="1">
    <location>
        <begin position="31"/>
        <end position="51"/>
    </location>
</feature>
<feature type="region of interest" description="Disordered" evidence="1">
    <location>
        <begin position="1"/>
        <end position="59"/>
    </location>
</feature>
<feature type="region of interest" description="Disordered" evidence="1">
    <location>
        <begin position="184"/>
        <end position="206"/>
    </location>
</feature>
<sequence>MARLSAPANETPKTERKSNRFRGMFKHRPDSSASSSPATLTKAPQTIDSSPLPSPTVKPGFQQIGLLPSERPSFSSQVNTGISYLDGIDMDESAIMDGCDVEVGPMVIQDEKTESLIQNAEENADSTSPRIIDFASTTLNNTPQRSSPPLGSPYKSTGNMHADINPTGAKLGSVGGKGPLKCFLPPKPDDPERQTPSLGQTQDKNTDMLDFNDLLERCRTSLQTAHDNFNNLKLINAVADYDSDSIASESSSGNAAEENLLLHARYREFIRKQIAMALREYDGKQHGAGSERSAVARVTIDIDLGGVSTAKAMQVASVRSDNALFAVNSSIGPFTITHARIARDLQLSIVASYVILLIGGAFLGPGTLVLAVWRMAVVWGMYAATVCRLGWTERLERDVLLAPVFFAFSVAQGLFAQMAEQTHMVIAGAVADGLHRNGRGEEVGVGGE</sequence>
<organism evidence="3 4">
    <name type="scientific">Pyrenophora teres f. teres</name>
    <dbReference type="NCBI Taxonomy" id="97479"/>
    <lineage>
        <taxon>Eukaryota</taxon>
        <taxon>Fungi</taxon>
        <taxon>Dikarya</taxon>
        <taxon>Ascomycota</taxon>
        <taxon>Pezizomycotina</taxon>
        <taxon>Dothideomycetes</taxon>
        <taxon>Pleosporomycetidae</taxon>
        <taxon>Pleosporales</taxon>
        <taxon>Pleosporineae</taxon>
        <taxon>Pleosporaceae</taxon>
        <taxon>Pyrenophora</taxon>
    </lineage>
</organism>
<gene>
    <name evidence="3" type="ORF">PTTW11_10117</name>
</gene>
<name>A0A6S6WEH2_9PLEO</name>
<dbReference type="AlphaFoldDB" id="A0A6S6WEH2"/>
<feature type="compositionally biased region" description="Polar residues" evidence="1">
    <location>
        <begin position="194"/>
        <end position="203"/>
    </location>
</feature>
<evidence type="ECO:0000313" key="3">
    <source>
        <dbReference type="EMBL" id="CAE7211022.1"/>
    </source>
</evidence>
<keyword evidence="2" id="KW-0812">Transmembrane</keyword>
<keyword evidence="2" id="KW-1133">Transmembrane helix</keyword>
<protein>
    <submittedName>
        <fullName evidence="3">Uncharacterized protein</fullName>
    </submittedName>
</protein>
<dbReference type="Proteomes" id="UP000472372">
    <property type="component" value="Chromosome 10"/>
</dbReference>
<reference evidence="3" key="1">
    <citation type="submission" date="2021-02" db="EMBL/GenBank/DDBJ databases">
        <authorList>
            <person name="Syme A R."/>
            <person name="Syme A R."/>
            <person name="Moolhuijzen P."/>
        </authorList>
    </citation>
    <scope>NUCLEOTIDE SEQUENCE</scope>
    <source>
        <strain evidence="3">W1-1</strain>
    </source>
</reference>
<evidence type="ECO:0000313" key="4">
    <source>
        <dbReference type="Proteomes" id="UP000472372"/>
    </source>
</evidence>